<dbReference type="PANTHER" id="PTHR22981:SF7">
    <property type="entry name" value="3-HYDROXYISOBUTYRATE DEHYDROGENASE, MITOCHONDRIAL"/>
    <property type="match status" value="1"/>
</dbReference>
<dbReference type="GO" id="GO:0005739">
    <property type="term" value="C:mitochondrion"/>
    <property type="evidence" value="ECO:0007669"/>
    <property type="project" value="TreeGrafter"/>
</dbReference>
<evidence type="ECO:0000256" key="4">
    <source>
        <dbReference type="ARBA" id="ARBA00022456"/>
    </source>
</evidence>
<accession>A0A0B1P832</accession>
<dbReference type="Pfam" id="PF03446">
    <property type="entry name" value="NAD_binding_2"/>
    <property type="match status" value="1"/>
</dbReference>
<evidence type="ECO:0000256" key="2">
    <source>
        <dbReference type="ARBA" id="ARBA00006013"/>
    </source>
</evidence>
<dbReference type="InterPro" id="IPR029154">
    <property type="entry name" value="HIBADH-like_NADP-bd"/>
</dbReference>
<dbReference type="GO" id="GO:0008442">
    <property type="term" value="F:3-hydroxyisobutyrate dehydrogenase activity"/>
    <property type="evidence" value="ECO:0007669"/>
    <property type="project" value="UniProtKB-EC"/>
</dbReference>
<keyword evidence="4" id="KW-0101">Branched-chain amino acid catabolism</keyword>
<dbReference type="Gene3D" id="3.40.50.720">
    <property type="entry name" value="NAD(P)-binding Rossmann-like Domain"/>
    <property type="match status" value="1"/>
</dbReference>
<dbReference type="InterPro" id="IPR002204">
    <property type="entry name" value="3-OH-isobutyrate_DH-rel_CS"/>
</dbReference>
<reference evidence="10 11" key="1">
    <citation type="journal article" date="2014" name="BMC Genomics">
        <title>Adaptive genomic structural variation in the grape powdery mildew pathogen, Erysiphe necator.</title>
        <authorList>
            <person name="Jones L."/>
            <person name="Riaz S."/>
            <person name="Morales-Cruz A."/>
            <person name="Amrine K.C."/>
            <person name="McGuire B."/>
            <person name="Gubler W.D."/>
            <person name="Walker M.A."/>
            <person name="Cantu D."/>
        </authorList>
    </citation>
    <scope>NUCLEOTIDE SEQUENCE [LARGE SCALE GENOMIC DNA]</scope>
    <source>
        <strain evidence="11">c</strain>
    </source>
</reference>
<evidence type="ECO:0000256" key="1">
    <source>
        <dbReference type="ARBA" id="ARBA00005109"/>
    </source>
</evidence>
<dbReference type="InterPro" id="IPR008927">
    <property type="entry name" value="6-PGluconate_DH-like_C_sf"/>
</dbReference>
<keyword evidence="5" id="KW-0560">Oxidoreductase</keyword>
<dbReference type="OMA" id="MGKKVWH"/>
<dbReference type="HOGENOM" id="CLU_035117_6_1_1"/>
<keyword evidence="6" id="KW-0520">NAD</keyword>
<dbReference type="FunFam" id="1.10.1040.10:FF:000006">
    <property type="entry name" value="3-hydroxyisobutyrate dehydrogenase"/>
    <property type="match status" value="1"/>
</dbReference>
<dbReference type="Gene3D" id="1.10.1040.10">
    <property type="entry name" value="N-(1-d-carboxylethyl)-l-norvaline Dehydrogenase, domain 2"/>
    <property type="match status" value="1"/>
</dbReference>
<comment type="pathway">
    <text evidence="1">Amino-acid degradation; L-valine degradation.</text>
</comment>
<dbReference type="GO" id="GO:0051287">
    <property type="term" value="F:NAD binding"/>
    <property type="evidence" value="ECO:0007669"/>
    <property type="project" value="InterPro"/>
</dbReference>
<evidence type="ECO:0000259" key="9">
    <source>
        <dbReference type="Pfam" id="PF14833"/>
    </source>
</evidence>
<dbReference type="PANTHER" id="PTHR22981">
    <property type="entry name" value="3-HYDROXYISOBUTYRATE DEHYDROGENASE-RELATED"/>
    <property type="match status" value="1"/>
</dbReference>
<evidence type="ECO:0000256" key="3">
    <source>
        <dbReference type="ARBA" id="ARBA00012991"/>
    </source>
</evidence>
<dbReference type="GO" id="GO:0050661">
    <property type="term" value="F:NADP binding"/>
    <property type="evidence" value="ECO:0007669"/>
    <property type="project" value="InterPro"/>
</dbReference>
<dbReference type="STRING" id="52586.A0A0B1P832"/>
<comment type="similarity">
    <text evidence="2">Belongs to the HIBADH-related family. 3-hydroxyisobutyrate dehydrogenase subfamily.</text>
</comment>
<feature type="domain" description="6-phosphogluconate dehydrogenase NADP-binding" evidence="8">
    <location>
        <begin position="36"/>
        <end position="217"/>
    </location>
</feature>
<organism evidence="10 11">
    <name type="scientific">Uncinula necator</name>
    <name type="common">Grape powdery mildew</name>
    <dbReference type="NCBI Taxonomy" id="52586"/>
    <lineage>
        <taxon>Eukaryota</taxon>
        <taxon>Fungi</taxon>
        <taxon>Dikarya</taxon>
        <taxon>Ascomycota</taxon>
        <taxon>Pezizomycotina</taxon>
        <taxon>Leotiomycetes</taxon>
        <taxon>Erysiphales</taxon>
        <taxon>Erysiphaceae</taxon>
        <taxon>Erysiphe</taxon>
    </lineage>
</organism>
<comment type="caution">
    <text evidence="10">The sequence shown here is derived from an EMBL/GenBank/DDBJ whole genome shotgun (WGS) entry which is preliminary data.</text>
</comment>
<feature type="domain" description="3-hydroxyisobutyrate dehydrogenase-like NAD-binding" evidence="9">
    <location>
        <begin position="226"/>
        <end position="350"/>
    </location>
</feature>
<evidence type="ECO:0000313" key="11">
    <source>
        <dbReference type="Proteomes" id="UP000030854"/>
    </source>
</evidence>
<dbReference type="SUPFAM" id="SSF51735">
    <property type="entry name" value="NAD(P)-binding Rossmann-fold domains"/>
    <property type="match status" value="1"/>
</dbReference>
<comment type="catalytic activity">
    <reaction evidence="7">
        <text>3-hydroxy-2-methylpropanoate + NAD(+) = 2-methyl-3-oxopropanoate + NADH + H(+)</text>
        <dbReference type="Rhea" id="RHEA:17681"/>
        <dbReference type="ChEBI" id="CHEBI:11805"/>
        <dbReference type="ChEBI" id="CHEBI:15378"/>
        <dbReference type="ChEBI" id="CHEBI:57540"/>
        <dbReference type="ChEBI" id="CHEBI:57700"/>
        <dbReference type="ChEBI" id="CHEBI:57945"/>
        <dbReference type="EC" id="1.1.1.31"/>
    </reaction>
</comment>
<dbReference type="PROSITE" id="PS00895">
    <property type="entry name" value="3_HYDROXYISOBUT_DH"/>
    <property type="match status" value="1"/>
</dbReference>
<proteinExistence type="inferred from homology"/>
<dbReference type="EC" id="1.1.1.31" evidence="3"/>
<gene>
    <name evidence="10" type="ORF">EV44_g0716</name>
</gene>
<evidence type="ECO:0000256" key="5">
    <source>
        <dbReference type="ARBA" id="ARBA00023002"/>
    </source>
</evidence>
<keyword evidence="11" id="KW-1185">Reference proteome</keyword>
<dbReference type="Pfam" id="PF14833">
    <property type="entry name" value="NAD_binding_11"/>
    <property type="match status" value="1"/>
</dbReference>
<dbReference type="SUPFAM" id="SSF48179">
    <property type="entry name" value="6-phosphogluconate dehydrogenase C-terminal domain-like"/>
    <property type="match status" value="1"/>
</dbReference>
<evidence type="ECO:0000313" key="10">
    <source>
        <dbReference type="EMBL" id="KHJ33525.1"/>
    </source>
</evidence>
<dbReference type="InterPro" id="IPR036291">
    <property type="entry name" value="NAD(P)-bd_dom_sf"/>
</dbReference>
<sequence length="353" mass="39089">MFKKISYLPKKAKGTRFLLPSNRREFQYSNSKYTNYGLIGLGQMGFNMAKNLRSNLSASDSLYIFDVNHEPMNRFIRETKDFKNGPIVYQAINVSEAADNSKVIITVLPDSPPVKEVYQQIFSKQPLYHSNNSNNKGKPQNRLFIDCSTIDPITSKEIAQLAQQREEGTSYYVDAPISGGVIAAMQSSLTFMLGCPDNLVSQITPILQKMGGKQVIHCGPQSLGLVGKLANNYLLAISNIATAEAMRLGMKWGLDAGLLSHLINQSTGRCWPSAVNNPVKGVVAHAPASRDYVGGFSLGLMKKDLSLAIISAKEVGIQLDLAERAREVYEDADTFENCKGRDFSVIYRYLEIR</sequence>
<name>A0A0B1P832_UNCNE</name>
<evidence type="ECO:0000259" key="8">
    <source>
        <dbReference type="Pfam" id="PF03446"/>
    </source>
</evidence>
<protein>
    <recommendedName>
        <fullName evidence="3">3-hydroxyisobutyrate dehydrogenase</fullName>
        <ecNumber evidence="3">1.1.1.31</ecNumber>
    </recommendedName>
</protein>
<evidence type="ECO:0000256" key="6">
    <source>
        <dbReference type="ARBA" id="ARBA00023027"/>
    </source>
</evidence>
<dbReference type="Proteomes" id="UP000030854">
    <property type="component" value="Unassembled WGS sequence"/>
</dbReference>
<dbReference type="AlphaFoldDB" id="A0A0B1P832"/>
<dbReference type="GO" id="GO:0006574">
    <property type="term" value="P:L-valine catabolic process"/>
    <property type="evidence" value="ECO:0007669"/>
    <property type="project" value="TreeGrafter"/>
</dbReference>
<evidence type="ECO:0000256" key="7">
    <source>
        <dbReference type="ARBA" id="ARBA00049197"/>
    </source>
</evidence>
<dbReference type="InterPro" id="IPR006115">
    <property type="entry name" value="6PGDH_NADP-bd"/>
</dbReference>
<dbReference type="EMBL" id="JNVN01001381">
    <property type="protein sequence ID" value="KHJ33525.1"/>
    <property type="molecule type" value="Genomic_DNA"/>
</dbReference>
<dbReference type="InterPro" id="IPR013328">
    <property type="entry name" value="6PGD_dom2"/>
</dbReference>